<dbReference type="EMBL" id="RIBY02002633">
    <property type="protein sequence ID" value="KAH9807331.1"/>
    <property type="molecule type" value="Genomic_DNA"/>
</dbReference>
<organism evidence="4 5">
    <name type="scientific">Teratosphaeria destructans</name>
    <dbReference type="NCBI Taxonomy" id="418781"/>
    <lineage>
        <taxon>Eukaryota</taxon>
        <taxon>Fungi</taxon>
        <taxon>Dikarya</taxon>
        <taxon>Ascomycota</taxon>
        <taxon>Pezizomycotina</taxon>
        <taxon>Dothideomycetes</taxon>
        <taxon>Dothideomycetidae</taxon>
        <taxon>Mycosphaerellales</taxon>
        <taxon>Teratosphaeriaceae</taxon>
        <taxon>Teratosphaeria</taxon>
    </lineage>
</organism>
<dbReference type="InterPro" id="IPR046529">
    <property type="entry name" value="DUF6594"/>
</dbReference>
<sequence>PDEHHHISHLILDLVLGFTFRKDKVPTALRLTNMVPLTVSQSLEYHDVEKTGEAYSTLQSVHSQCPGTISKYSAHDHQRAPSPQDRFSISGRRLSHACSLDNLAKPISQRPASPGNNSGRGSPNLSRPNSRLSTVVPIAEYSPQQSHVKLRRSSDSATQILGRAQYRPPGNSTDSIRPFLANMNSNLPPFAPKGPEDVFSQPLPLEKGPEPVTRTKWRSTTSRSVDLLEAAKNVPWANPAWRSVESLVAEKSRKPAGTFAQRVFEAGKADLMYDLRTTQYCKDRVQGVLDLGTLQRMSQHVLQQKLTEQVKAIGDKGAWMEIGIRQTLHAYCQAVQDMEYIEKCALRGTKNDPFLISTANPMGCKLLEDAGLAFGDPKKQMIASNTPDRLGYDKRMSLTRRGLGRLMMAFLGGMAVIVPFLLMFLVRGQLVRVVSACVFTAVFAVAITIRSDLGPDRIALATAAYAAALILFVANDPVAFPTA</sequence>
<dbReference type="Pfam" id="PF20237">
    <property type="entry name" value="DUF6594"/>
    <property type="match status" value="1"/>
</dbReference>
<gene>
    <name evidence="4" type="ORF">Tdes44962_MAKER06367</name>
</gene>
<keyword evidence="5" id="KW-1185">Reference proteome</keyword>
<feature type="transmembrane region" description="Helical" evidence="2">
    <location>
        <begin position="403"/>
        <end position="424"/>
    </location>
</feature>
<protein>
    <recommendedName>
        <fullName evidence="3">DUF6594 domain-containing protein</fullName>
    </recommendedName>
</protein>
<proteinExistence type="predicted"/>
<feature type="transmembrane region" description="Helical" evidence="2">
    <location>
        <begin position="458"/>
        <end position="474"/>
    </location>
</feature>
<feature type="domain" description="DUF6594" evidence="3">
    <location>
        <begin position="402"/>
        <end position="469"/>
    </location>
</feature>
<keyword evidence="2" id="KW-1133">Transmembrane helix</keyword>
<evidence type="ECO:0000256" key="2">
    <source>
        <dbReference type="SAM" id="Phobius"/>
    </source>
</evidence>
<feature type="transmembrane region" description="Helical" evidence="2">
    <location>
        <begin position="430"/>
        <end position="449"/>
    </location>
</feature>
<dbReference type="OrthoDB" id="3546297at2759"/>
<reference evidence="4 5" key="2">
    <citation type="journal article" date="2021" name="Curr. Genet.">
        <title>Genetic response to nitrogen starvation in the aggressive Eucalyptus foliar pathogen Teratosphaeria destructans.</title>
        <authorList>
            <person name="Havenga M."/>
            <person name="Wingfield B.D."/>
            <person name="Wingfield M.J."/>
            <person name="Dreyer L.L."/>
            <person name="Roets F."/>
            <person name="Aylward J."/>
        </authorList>
    </citation>
    <scope>NUCLEOTIDE SEQUENCE [LARGE SCALE GENOMIC DNA]</scope>
    <source>
        <strain evidence="4">CMW44962</strain>
    </source>
</reference>
<feature type="region of interest" description="Disordered" evidence="1">
    <location>
        <begin position="142"/>
        <end position="171"/>
    </location>
</feature>
<keyword evidence="2" id="KW-0812">Transmembrane</keyword>
<evidence type="ECO:0000256" key="1">
    <source>
        <dbReference type="SAM" id="MobiDB-lite"/>
    </source>
</evidence>
<feature type="region of interest" description="Disordered" evidence="1">
    <location>
        <begin position="105"/>
        <end position="130"/>
    </location>
</feature>
<dbReference type="AlphaFoldDB" id="A0A9W7VXG5"/>
<feature type="compositionally biased region" description="Polar residues" evidence="1">
    <location>
        <begin position="110"/>
        <end position="130"/>
    </location>
</feature>
<accession>A0A9W7VXG5</accession>
<feature type="non-terminal residue" evidence="4">
    <location>
        <position position="1"/>
    </location>
</feature>
<dbReference type="Proteomes" id="UP001138500">
    <property type="component" value="Unassembled WGS sequence"/>
</dbReference>
<evidence type="ECO:0000259" key="3">
    <source>
        <dbReference type="Pfam" id="PF20237"/>
    </source>
</evidence>
<name>A0A9W7VXG5_9PEZI</name>
<reference evidence="4 5" key="1">
    <citation type="journal article" date="2018" name="IMA Fungus">
        <title>IMA Genome-F 10: Nine draft genome sequences of Claviceps purpurea s.lat., including C. arundinis, C. humidiphila, and C. cf. spartinae, pseudomolecules for the pitch canker pathogen Fusarium circinatum, draft genome of Davidsoniella eucalypti, Grosmannia galeiformis, Quambalaria eucalypti, and Teratosphaeria destructans.</title>
        <authorList>
            <person name="Wingfield B.D."/>
            <person name="Liu M."/>
            <person name="Nguyen H.D."/>
            <person name="Lane F.A."/>
            <person name="Morgan S.W."/>
            <person name="De Vos L."/>
            <person name="Wilken P.M."/>
            <person name="Duong T.A."/>
            <person name="Aylward J."/>
            <person name="Coetzee M.P."/>
            <person name="Dadej K."/>
            <person name="De Beer Z.W."/>
            <person name="Findlay W."/>
            <person name="Havenga M."/>
            <person name="Kolarik M."/>
            <person name="Menzies J.G."/>
            <person name="Naidoo K."/>
            <person name="Pochopski O."/>
            <person name="Shoukouhi P."/>
            <person name="Santana Q.C."/>
            <person name="Seifert K.A."/>
            <person name="Soal N."/>
            <person name="Steenkamp E.T."/>
            <person name="Tatham C.T."/>
            <person name="van der Nest M.A."/>
            <person name="Wingfield M.J."/>
        </authorList>
    </citation>
    <scope>NUCLEOTIDE SEQUENCE [LARGE SCALE GENOMIC DNA]</scope>
    <source>
        <strain evidence="4">CMW44962</strain>
    </source>
</reference>
<comment type="caution">
    <text evidence="4">The sequence shown here is derived from an EMBL/GenBank/DDBJ whole genome shotgun (WGS) entry which is preliminary data.</text>
</comment>
<keyword evidence="2" id="KW-0472">Membrane</keyword>
<evidence type="ECO:0000313" key="4">
    <source>
        <dbReference type="EMBL" id="KAH9807331.1"/>
    </source>
</evidence>
<evidence type="ECO:0000313" key="5">
    <source>
        <dbReference type="Proteomes" id="UP001138500"/>
    </source>
</evidence>